<dbReference type="AlphaFoldDB" id="A0A7D3XJP0"/>
<accession>A0A7D3XJP0</accession>
<dbReference type="InterPro" id="IPR000150">
    <property type="entry name" value="Cof"/>
</dbReference>
<gene>
    <name evidence="1" type="ORF">FHG85_02020</name>
</gene>
<dbReference type="InterPro" id="IPR023214">
    <property type="entry name" value="HAD_sf"/>
</dbReference>
<dbReference type="PANTHER" id="PTHR10000">
    <property type="entry name" value="PHOSPHOSERINE PHOSPHATASE"/>
    <property type="match status" value="1"/>
</dbReference>
<dbReference type="Gene3D" id="3.40.50.1000">
    <property type="entry name" value="HAD superfamily/HAD-like"/>
    <property type="match status" value="1"/>
</dbReference>
<dbReference type="Gene3D" id="3.30.1240.10">
    <property type="match status" value="1"/>
</dbReference>
<dbReference type="EMBL" id="CP041345">
    <property type="protein sequence ID" value="QKG79090.1"/>
    <property type="molecule type" value="Genomic_DNA"/>
</dbReference>
<dbReference type="CDD" id="cd07516">
    <property type="entry name" value="HAD_Pase"/>
    <property type="match status" value="1"/>
</dbReference>
<dbReference type="SFLD" id="SFLDS00003">
    <property type="entry name" value="Haloacid_Dehalogenase"/>
    <property type="match status" value="1"/>
</dbReference>
<dbReference type="GO" id="GO:0016791">
    <property type="term" value="F:phosphatase activity"/>
    <property type="evidence" value="ECO:0007669"/>
    <property type="project" value="TreeGrafter"/>
</dbReference>
<dbReference type="Proteomes" id="UP000500961">
    <property type="component" value="Chromosome"/>
</dbReference>
<dbReference type="PROSITE" id="PS01229">
    <property type="entry name" value="COF_2"/>
    <property type="match status" value="1"/>
</dbReference>
<organism evidence="1 2">
    <name type="scientific">Tenuifilum thalassicum</name>
    <dbReference type="NCBI Taxonomy" id="2590900"/>
    <lineage>
        <taxon>Bacteria</taxon>
        <taxon>Pseudomonadati</taxon>
        <taxon>Bacteroidota</taxon>
        <taxon>Bacteroidia</taxon>
        <taxon>Bacteroidales</taxon>
        <taxon>Tenuifilaceae</taxon>
        <taxon>Tenuifilum</taxon>
    </lineage>
</organism>
<dbReference type="GO" id="GO:0005829">
    <property type="term" value="C:cytosol"/>
    <property type="evidence" value="ECO:0007669"/>
    <property type="project" value="TreeGrafter"/>
</dbReference>
<dbReference type="PANTHER" id="PTHR10000:SF8">
    <property type="entry name" value="HAD SUPERFAMILY HYDROLASE-LIKE, TYPE 3"/>
    <property type="match status" value="1"/>
</dbReference>
<name>A0A7D3XJP0_9BACT</name>
<dbReference type="NCBIfam" id="TIGR01484">
    <property type="entry name" value="HAD-SF-IIB"/>
    <property type="match status" value="2"/>
</dbReference>
<dbReference type="SFLD" id="SFLDG01140">
    <property type="entry name" value="C2.B:_Phosphomannomutase_and_P"/>
    <property type="match status" value="1"/>
</dbReference>
<dbReference type="KEGG" id="ttz:FHG85_02020"/>
<dbReference type="NCBIfam" id="TIGR00099">
    <property type="entry name" value="Cof-subfamily"/>
    <property type="match status" value="1"/>
</dbReference>
<protein>
    <submittedName>
        <fullName evidence="1">HAD family phosphatase</fullName>
    </submittedName>
</protein>
<dbReference type="SUPFAM" id="SSF56784">
    <property type="entry name" value="HAD-like"/>
    <property type="match status" value="1"/>
</dbReference>
<dbReference type="InterPro" id="IPR006379">
    <property type="entry name" value="HAD-SF_hydro_IIB"/>
</dbReference>
<reference evidence="1 2" key="1">
    <citation type="submission" date="2019-07" db="EMBL/GenBank/DDBJ databases">
        <title>Thalassofilum flectens gen. nov., sp. nov., a novel moderate thermophilic anaerobe from a shallow sea hot spring in Kunashir Island (Russia), representing a new family in the order Bacteroidales, and proposal of Thalassofilacea fam. nov.</title>
        <authorList>
            <person name="Kochetkova T.V."/>
            <person name="Podosokorskaya O.A."/>
            <person name="Novikov A."/>
            <person name="Elcheninov A.G."/>
            <person name="Toshchakov S.V."/>
            <person name="Kublanov I.V."/>
        </authorList>
    </citation>
    <scope>NUCLEOTIDE SEQUENCE [LARGE SCALE GENOMIC DNA]</scope>
    <source>
        <strain evidence="1 2">38-H</strain>
    </source>
</reference>
<evidence type="ECO:0000313" key="1">
    <source>
        <dbReference type="EMBL" id="QKG79090.1"/>
    </source>
</evidence>
<dbReference type="Pfam" id="PF08282">
    <property type="entry name" value="Hydrolase_3"/>
    <property type="match status" value="1"/>
</dbReference>
<proteinExistence type="predicted"/>
<keyword evidence="2" id="KW-1185">Reference proteome</keyword>
<evidence type="ECO:0000313" key="2">
    <source>
        <dbReference type="Proteomes" id="UP000500961"/>
    </source>
</evidence>
<dbReference type="GO" id="GO:0000287">
    <property type="term" value="F:magnesium ion binding"/>
    <property type="evidence" value="ECO:0007669"/>
    <property type="project" value="TreeGrafter"/>
</dbReference>
<sequence>MQPFFILKSLTMSEYKIVFSDVDGTLLNKNRELSSETIYQIRRITEFGIPFVMVSARMPLGMLHLYREIPLDAPAICYNGALILSSIEKGTSKENIISSETIDHAVAASIYEICNQFDLHFSLFSNNLWMVSKNDEWRLREENNTRVKATLCNNFETKVAELKNDNNPIHKIMIMGDSMIIDGLYNRLVKDYSNAINVYRSKETYIELTPANVNKAIGCEKLLKSMEISPTNAIAFGDNFNDIEMLELVGLGVAMDNSPDEVKTKAKRVTLSNIENGVAKTIGEIFK</sequence>
<dbReference type="InterPro" id="IPR036412">
    <property type="entry name" value="HAD-like_sf"/>
</dbReference>
<dbReference type="PROSITE" id="PS01228">
    <property type="entry name" value="COF_1"/>
    <property type="match status" value="1"/>
</dbReference>